<dbReference type="PANTHER" id="PTHR34408:SF1">
    <property type="entry name" value="GLYCOSYL HYDROLASE FAMILY 19 DOMAIN-CONTAINING PROTEIN HI_1415"/>
    <property type="match status" value="1"/>
</dbReference>
<sequence>MRRLSKYVTTIALASTGIGIAADTAQAAENNKVNVDVLNIRATSSISGNIVGKLYNGNPVNVLENMANGWSKINHNGKIAYVKTEFISTTHIIKSRTYRVNTNILNVRSGAGTNFKTIGILSRNQTLTILDSTKDWYKIEFNGKDGYVKGSYLTADDSARPNNIQGTTFKETVNENNIYKTNVNVLNIRSIPSTAGNIVGKLYNGHPVNNVLENMANGWSKINHNGKIAYVKTEFITINQPLPNQILQPKKSESVHPKGKAVVNKYFDVLSPLIEEEAARNGVSEWTELLKAIAMQESTGNYIKYPDVMQSSEGTCGTIRCISDYKKSIENGVAIFKKRVEAASRMFNGDIRMGIQAYNYGPNFLKKAKEWGATEYSQELSQRYSQYLKENYGFGGDPLYVKHVLSRYLNP</sequence>
<dbReference type="Gene3D" id="1.10.530.10">
    <property type="match status" value="1"/>
</dbReference>
<name>R8Q8M8_BACCE</name>
<dbReference type="HOGENOM" id="CLU_670230_0_0_9"/>
<feature type="domain" description="SH3b" evidence="2">
    <location>
        <begin position="95"/>
        <end position="157"/>
    </location>
</feature>
<dbReference type="EMBL" id="AHEZ01000054">
    <property type="protein sequence ID" value="EOP67415.1"/>
    <property type="molecule type" value="Genomic_DNA"/>
</dbReference>
<keyword evidence="1" id="KW-0732">Signal</keyword>
<feature type="signal peptide" evidence="1">
    <location>
        <begin position="1"/>
        <end position="27"/>
    </location>
</feature>
<dbReference type="SUPFAM" id="SSF53955">
    <property type="entry name" value="Lysozyme-like"/>
    <property type="match status" value="1"/>
</dbReference>
<dbReference type="InterPro" id="IPR023346">
    <property type="entry name" value="Lysozyme-like_dom_sf"/>
</dbReference>
<dbReference type="PATRIC" id="fig|1053231.3.peg.3773"/>
<feature type="chain" id="PRO_5004463572" description="SH3b domain-containing protein" evidence="1">
    <location>
        <begin position="28"/>
        <end position="411"/>
    </location>
</feature>
<evidence type="ECO:0000256" key="1">
    <source>
        <dbReference type="SAM" id="SignalP"/>
    </source>
</evidence>
<dbReference type="CDD" id="cd16891">
    <property type="entry name" value="CwlT-like"/>
    <property type="match status" value="1"/>
</dbReference>
<gene>
    <name evidence="3" type="ORF">IIQ_05368</name>
</gene>
<feature type="domain" description="SH3b" evidence="2">
    <location>
        <begin position="28"/>
        <end position="91"/>
    </location>
</feature>
<reference evidence="3 4" key="1">
    <citation type="submission" date="2012-12" db="EMBL/GenBank/DDBJ databases">
        <title>The Genome Sequence of Bacillus cereus VD118.</title>
        <authorList>
            <consortium name="The Broad Institute Genome Sequencing Platform"/>
            <consortium name="The Broad Institute Genome Sequencing Center for Infectious Disease"/>
            <person name="Feldgarden M."/>
            <person name="Van der Auwera G.A."/>
            <person name="Mahillon J."/>
            <person name="Duprez V."/>
            <person name="Timmery S."/>
            <person name="Mattelet C."/>
            <person name="Dierick K."/>
            <person name="Sun M."/>
            <person name="Yu Z."/>
            <person name="Zhu L."/>
            <person name="Hu X."/>
            <person name="Shank E.B."/>
            <person name="Swiecicka I."/>
            <person name="Hansen B.M."/>
            <person name="Andrup L."/>
            <person name="Walker B."/>
            <person name="Young S.K."/>
            <person name="Zeng Q."/>
            <person name="Gargeya S."/>
            <person name="Fitzgerald M."/>
            <person name="Haas B."/>
            <person name="Abouelleil A."/>
            <person name="Alvarado L."/>
            <person name="Arachchi H.M."/>
            <person name="Berlin A.M."/>
            <person name="Chapman S.B."/>
            <person name="Dewar J."/>
            <person name="Goldberg J."/>
            <person name="Griggs A."/>
            <person name="Gujja S."/>
            <person name="Hansen M."/>
            <person name="Howarth C."/>
            <person name="Imamovic A."/>
            <person name="Larimer J."/>
            <person name="McCowan C."/>
            <person name="Murphy C."/>
            <person name="Neiman D."/>
            <person name="Pearson M."/>
            <person name="Priest M."/>
            <person name="Roberts A."/>
            <person name="Saif S."/>
            <person name="Shea T."/>
            <person name="Sisk P."/>
            <person name="Sykes S."/>
            <person name="Wortman J."/>
            <person name="Nusbaum C."/>
            <person name="Birren B."/>
        </authorList>
    </citation>
    <scope>NUCLEOTIDE SEQUENCE [LARGE SCALE GENOMIC DNA]</scope>
    <source>
        <strain evidence="3 4">VD118</strain>
    </source>
</reference>
<dbReference type="Pfam" id="PF13702">
    <property type="entry name" value="Lysozyme_like"/>
    <property type="match status" value="1"/>
</dbReference>
<evidence type="ECO:0000313" key="3">
    <source>
        <dbReference type="EMBL" id="EOP67415.1"/>
    </source>
</evidence>
<dbReference type="InterPro" id="IPR003646">
    <property type="entry name" value="SH3-like_bac-type"/>
</dbReference>
<protein>
    <recommendedName>
        <fullName evidence="2">SH3b domain-containing protein</fullName>
    </recommendedName>
</protein>
<dbReference type="Gene3D" id="2.30.30.40">
    <property type="entry name" value="SH3 Domains"/>
    <property type="match status" value="3"/>
</dbReference>
<dbReference type="PANTHER" id="PTHR34408">
    <property type="entry name" value="FAMILY PROTEIN, PUTATIVE-RELATED"/>
    <property type="match status" value="1"/>
</dbReference>
<evidence type="ECO:0000259" key="2">
    <source>
        <dbReference type="PROSITE" id="PS51781"/>
    </source>
</evidence>
<dbReference type="PROSITE" id="PS51781">
    <property type="entry name" value="SH3B"/>
    <property type="match status" value="3"/>
</dbReference>
<organism evidence="3 4">
    <name type="scientific">Bacillus cereus VD118</name>
    <dbReference type="NCBI Taxonomy" id="1053231"/>
    <lineage>
        <taxon>Bacteria</taxon>
        <taxon>Bacillati</taxon>
        <taxon>Bacillota</taxon>
        <taxon>Bacilli</taxon>
        <taxon>Bacillales</taxon>
        <taxon>Bacillaceae</taxon>
        <taxon>Bacillus</taxon>
        <taxon>Bacillus cereus group</taxon>
    </lineage>
</organism>
<comment type="caution">
    <text evidence="3">The sequence shown here is derived from an EMBL/GenBank/DDBJ whole genome shotgun (WGS) entry which is preliminary data.</text>
</comment>
<dbReference type="Proteomes" id="UP000014019">
    <property type="component" value="Unassembled WGS sequence"/>
</dbReference>
<dbReference type="RefSeq" id="WP_016105750.1">
    <property type="nucleotide sequence ID" value="NZ_KB976799.1"/>
</dbReference>
<dbReference type="AlphaFoldDB" id="R8Q8M8"/>
<dbReference type="SMART" id="SM00287">
    <property type="entry name" value="SH3b"/>
    <property type="match status" value="3"/>
</dbReference>
<proteinExistence type="predicted"/>
<feature type="domain" description="SH3b" evidence="2">
    <location>
        <begin position="175"/>
        <end position="240"/>
    </location>
</feature>
<dbReference type="InterPro" id="IPR052354">
    <property type="entry name" value="Cell_Wall_Dynamics_Protein"/>
</dbReference>
<evidence type="ECO:0000313" key="4">
    <source>
        <dbReference type="Proteomes" id="UP000014019"/>
    </source>
</evidence>
<dbReference type="InterPro" id="IPR047194">
    <property type="entry name" value="CwlT-like_lysozyme"/>
</dbReference>
<accession>R8Q8M8</accession>
<dbReference type="Pfam" id="PF08239">
    <property type="entry name" value="SH3_3"/>
    <property type="match status" value="3"/>
</dbReference>